<gene>
    <name evidence="3" type="ORF">DNK57_08420</name>
</gene>
<feature type="domain" description="SbsA Ig-like" evidence="2">
    <location>
        <begin position="212"/>
        <end position="305"/>
    </location>
</feature>
<dbReference type="OrthoDB" id="76095at2157"/>
<sequence length="310" mass="34984">MLVAIFALIGSSQAVQIGNTSYGYVEKDCYGNQSSNETIGLIIGVHPRESGIHEAVRETLQTSNLTRRYVLYSVHVTSNAYDYSKGRMNGQLLARNFIVPDVKNEKPMLVIDCHENCYHQSGYTYPRFLYMISENLATINYTEQIVSQLGFLRIYTPPTATSPKYVTVPIASQGYSTIIYETYKYDSQPRKLSDARMLISALDNLRAYISKGINVTSSSPVAGAVTSRMSVIGVTFSDIIRPGRYWSRVTLKNRYGKSVSIRTWVSGNTLHVKPVYRLSRDSWYTLTIPAGALVEAPEHKWTLRFRTGRR</sequence>
<dbReference type="Pfam" id="PF13205">
    <property type="entry name" value="Big_5"/>
    <property type="match status" value="1"/>
</dbReference>
<dbReference type="Proteomes" id="UP000646659">
    <property type="component" value="Unassembled WGS sequence"/>
</dbReference>
<comment type="caution">
    <text evidence="3">The sequence shown here is derived from an EMBL/GenBank/DDBJ whole genome shotgun (WGS) entry which is preliminary data.</text>
</comment>
<dbReference type="AlphaFoldDB" id="A0A842YP73"/>
<accession>A0A842YP73</accession>
<dbReference type="EMBL" id="QKOF01000007">
    <property type="protein sequence ID" value="MBE2900808.1"/>
    <property type="molecule type" value="Genomic_DNA"/>
</dbReference>
<evidence type="ECO:0000256" key="1">
    <source>
        <dbReference type="ARBA" id="ARBA00022729"/>
    </source>
</evidence>
<name>A0A842YP73_METTF</name>
<reference evidence="3" key="1">
    <citation type="submission" date="2018-06" db="EMBL/GenBank/DDBJ databases">
        <title>Draft genome sequence of Methanothermobacter thermautotrophicus Strain WHS, a thermophilic, hydrogenotrophic methanogen isolated from Washburn Hot Springs in Yellowstone National Park, USA.</title>
        <authorList>
            <person name="Mckay L.J."/>
            <person name="Klingelsmith K."/>
            <person name="Inskeep W.P."/>
            <person name="Fields M.W."/>
        </authorList>
    </citation>
    <scope>NUCLEOTIDE SEQUENCE</scope>
    <source>
        <strain evidence="3">WHS</strain>
    </source>
</reference>
<protein>
    <recommendedName>
        <fullName evidence="2">SbsA Ig-like domain-containing protein</fullName>
    </recommendedName>
</protein>
<proteinExistence type="predicted"/>
<evidence type="ECO:0000313" key="3">
    <source>
        <dbReference type="EMBL" id="MBE2900808.1"/>
    </source>
</evidence>
<evidence type="ECO:0000313" key="4">
    <source>
        <dbReference type="Proteomes" id="UP000646659"/>
    </source>
</evidence>
<keyword evidence="1" id="KW-0732">Signal</keyword>
<dbReference type="RefSeq" id="WP_192962515.1">
    <property type="nucleotide sequence ID" value="NZ_QKOF01000007.1"/>
</dbReference>
<organism evidence="3 4">
    <name type="scientific">Methanothermobacter thermautotrophicus</name>
    <name type="common">Methanobacterium thermoformicicum</name>
    <dbReference type="NCBI Taxonomy" id="145262"/>
    <lineage>
        <taxon>Archaea</taxon>
        <taxon>Methanobacteriati</taxon>
        <taxon>Methanobacteriota</taxon>
        <taxon>Methanomada group</taxon>
        <taxon>Methanobacteria</taxon>
        <taxon>Methanobacteriales</taxon>
        <taxon>Methanobacteriaceae</taxon>
        <taxon>Methanothermobacter</taxon>
    </lineage>
</organism>
<dbReference type="InterPro" id="IPR032812">
    <property type="entry name" value="SbsA_Ig"/>
</dbReference>
<evidence type="ECO:0000259" key="2">
    <source>
        <dbReference type="Pfam" id="PF13205"/>
    </source>
</evidence>